<keyword evidence="1" id="KW-0812">Transmembrane</keyword>
<accession>A0A7E4VBN3</accession>
<dbReference type="GO" id="GO:0072354">
    <property type="term" value="F:histone H3T3 kinase activity"/>
    <property type="evidence" value="ECO:0007669"/>
    <property type="project" value="TreeGrafter"/>
</dbReference>
<dbReference type="GO" id="GO:0035556">
    <property type="term" value="P:intracellular signal transduction"/>
    <property type="evidence" value="ECO:0007669"/>
    <property type="project" value="TreeGrafter"/>
</dbReference>
<dbReference type="Gene3D" id="3.30.200.20">
    <property type="entry name" value="Phosphorylase Kinase, domain 1"/>
    <property type="match status" value="1"/>
</dbReference>
<dbReference type="PANTHER" id="PTHR24419:SF18">
    <property type="entry name" value="SERINE_THREONINE-PROTEIN KINASE HASPIN"/>
    <property type="match status" value="1"/>
</dbReference>
<evidence type="ECO:0000259" key="2">
    <source>
        <dbReference type="PROSITE" id="PS50011"/>
    </source>
</evidence>
<evidence type="ECO:0000256" key="1">
    <source>
        <dbReference type="SAM" id="Phobius"/>
    </source>
</evidence>
<keyword evidence="1" id="KW-0472">Membrane</keyword>
<protein>
    <submittedName>
        <fullName evidence="4">Protein kinase domain-containing protein</fullName>
    </submittedName>
</protein>
<dbReference type="AlphaFoldDB" id="A0A7E4VBN3"/>
<evidence type="ECO:0000313" key="3">
    <source>
        <dbReference type="Proteomes" id="UP000492821"/>
    </source>
</evidence>
<dbReference type="GO" id="GO:0005524">
    <property type="term" value="F:ATP binding"/>
    <property type="evidence" value="ECO:0007669"/>
    <property type="project" value="InterPro"/>
</dbReference>
<reference evidence="4" key="2">
    <citation type="submission" date="2020-10" db="UniProtKB">
        <authorList>
            <consortium name="WormBaseParasite"/>
        </authorList>
    </citation>
    <scope>IDENTIFICATION</scope>
</reference>
<name>A0A7E4VBN3_PANRE</name>
<dbReference type="PANTHER" id="PTHR24419">
    <property type="entry name" value="INTERLEUKIN-1 RECEPTOR-ASSOCIATED KINASE"/>
    <property type="match status" value="1"/>
</dbReference>
<dbReference type="SUPFAM" id="SSF56112">
    <property type="entry name" value="Protein kinase-like (PK-like)"/>
    <property type="match status" value="1"/>
</dbReference>
<dbReference type="GO" id="GO:0005737">
    <property type="term" value="C:cytoplasm"/>
    <property type="evidence" value="ECO:0007669"/>
    <property type="project" value="TreeGrafter"/>
</dbReference>
<dbReference type="InterPro" id="IPR000719">
    <property type="entry name" value="Prot_kinase_dom"/>
</dbReference>
<dbReference type="PROSITE" id="PS50011">
    <property type="entry name" value="PROTEIN_KINASE_DOM"/>
    <property type="match status" value="1"/>
</dbReference>
<dbReference type="Proteomes" id="UP000492821">
    <property type="component" value="Unassembled WGS sequence"/>
</dbReference>
<dbReference type="Pfam" id="PF12330">
    <property type="entry name" value="Haspin_kinase"/>
    <property type="match status" value="1"/>
</dbReference>
<organism evidence="3 4">
    <name type="scientific">Panagrellus redivivus</name>
    <name type="common">Microworm</name>
    <dbReference type="NCBI Taxonomy" id="6233"/>
    <lineage>
        <taxon>Eukaryota</taxon>
        <taxon>Metazoa</taxon>
        <taxon>Ecdysozoa</taxon>
        <taxon>Nematoda</taxon>
        <taxon>Chromadorea</taxon>
        <taxon>Rhabditida</taxon>
        <taxon>Tylenchina</taxon>
        <taxon>Panagrolaimomorpha</taxon>
        <taxon>Panagrolaimoidea</taxon>
        <taxon>Panagrolaimidae</taxon>
        <taxon>Panagrellus</taxon>
    </lineage>
</organism>
<reference evidence="3" key="1">
    <citation type="journal article" date="2013" name="Genetics">
        <title>The draft genome and transcriptome of Panagrellus redivivus are shaped by the harsh demands of a free-living lifestyle.</title>
        <authorList>
            <person name="Srinivasan J."/>
            <person name="Dillman A.R."/>
            <person name="Macchietto M.G."/>
            <person name="Heikkinen L."/>
            <person name="Lakso M."/>
            <person name="Fracchia K.M."/>
            <person name="Antoshechkin I."/>
            <person name="Mortazavi A."/>
            <person name="Wong G."/>
            <person name="Sternberg P.W."/>
        </authorList>
    </citation>
    <scope>NUCLEOTIDE SEQUENCE [LARGE SCALE GENOMIC DNA]</scope>
    <source>
        <strain evidence="3">MT8872</strain>
    </source>
</reference>
<sequence length="367" mass="42098">MHFFAINSTDTDDIDNAYDISAAQTETFDEAEAILQRLCFTYYPSILLLALVTDIVVAVWTIVKNALIFHFKMIRCNWSYWSTRSTAVTNLCRMSDQSIFVLKWSDAIRQSLNLSGAKKLAEGAYSEVYVATLNTQRVILKVIPFQETDTPSEHYPLVNDEEMASADVILTEVTVSKALSDLSDGARFNRALNFVKLHKTFVFRGNYPKELLAAWNTYDMNEGCRNTCPTEYDSADRHYIVMALGFGGVDLESYVLRSYNKAMSILLQVALALAAAESEFEFEHRDLHWRNILIHEYKVPEFIKYVVDGEDIRVRSHGVMVVIIDFTNSRIKKNSTIVYKDLNQDEFIFLGHGDPQYQVYRDMRTIN</sequence>
<dbReference type="InterPro" id="IPR011009">
    <property type="entry name" value="Kinase-like_dom_sf"/>
</dbReference>
<feature type="domain" description="Protein kinase" evidence="2">
    <location>
        <begin position="114"/>
        <end position="367"/>
    </location>
</feature>
<dbReference type="WBParaSite" id="Pan_g1853.t1">
    <property type="protein sequence ID" value="Pan_g1853.t1"/>
    <property type="gene ID" value="Pan_g1853"/>
</dbReference>
<keyword evidence="1" id="KW-1133">Transmembrane helix</keyword>
<dbReference type="GO" id="GO:0000278">
    <property type="term" value="P:mitotic cell cycle"/>
    <property type="evidence" value="ECO:0007669"/>
    <property type="project" value="TreeGrafter"/>
</dbReference>
<keyword evidence="3" id="KW-1185">Reference proteome</keyword>
<dbReference type="Gene3D" id="1.10.510.10">
    <property type="entry name" value="Transferase(Phosphotransferase) domain 1"/>
    <property type="match status" value="1"/>
</dbReference>
<evidence type="ECO:0000313" key="4">
    <source>
        <dbReference type="WBParaSite" id="Pan_g1853.t1"/>
    </source>
</evidence>
<feature type="transmembrane region" description="Helical" evidence="1">
    <location>
        <begin position="42"/>
        <end position="63"/>
    </location>
</feature>
<dbReference type="GO" id="GO:0005634">
    <property type="term" value="C:nucleus"/>
    <property type="evidence" value="ECO:0007669"/>
    <property type="project" value="TreeGrafter"/>
</dbReference>
<proteinExistence type="predicted"/>